<dbReference type="SMART" id="SM00471">
    <property type="entry name" value="HDc"/>
    <property type="match status" value="1"/>
</dbReference>
<dbReference type="PROSITE" id="PS51831">
    <property type="entry name" value="HD"/>
    <property type="match status" value="1"/>
</dbReference>
<dbReference type="OrthoDB" id="9804747at2"/>
<protein>
    <submittedName>
        <fullName evidence="3">HDIG domain-containing protein</fullName>
    </submittedName>
</protein>
<feature type="domain" description="HD" evidence="1">
    <location>
        <begin position="140"/>
        <end position="263"/>
    </location>
</feature>
<sequence>MHKKRFIISVDSCKPGMRTAEAIANRYGAIILYENTVLDEHAIEHLRNIGIRSIPVFEESMISVSGVDQDWAITHDGQSFNIKYEQDVHAMKKTLTDISTGKRLNKDATDQIVNTMISRPAENRNMIDAIMQIRTIDEYTYYHCMNVSMLSMMIARWMNLDEAMVKKCAEAGLLHDVGKAKIPPEIINKPGKLTDSEFALMKRHSEYGYMIVTEDRNFDHQVALAVLTHHEKMDGSGYPMGLTGDRINQIARIVAVADIFDAMTANRVYKDKDTPFTVFQLMQQDSFGVLDPLVLNAFLHNITHYYVGSRVRLSTGEVGEVVFMNRMDFSRPVVKVGDRFIDLAVTKSISIVEFL</sequence>
<evidence type="ECO:0000259" key="2">
    <source>
        <dbReference type="PROSITE" id="PS51832"/>
    </source>
</evidence>
<gene>
    <name evidence="3" type="ORF">SAMN05444373_10715</name>
</gene>
<dbReference type="Pfam" id="PF13487">
    <property type="entry name" value="HD_5"/>
    <property type="match status" value="1"/>
</dbReference>
<name>A0A1M6K953_9FIRM</name>
<dbReference type="InterPro" id="IPR006675">
    <property type="entry name" value="HDIG_dom"/>
</dbReference>
<dbReference type="InterPro" id="IPR006674">
    <property type="entry name" value="HD_domain"/>
</dbReference>
<keyword evidence="4" id="KW-1185">Reference proteome</keyword>
<dbReference type="AlphaFoldDB" id="A0A1M6K953"/>
<dbReference type="EMBL" id="FQZP01000071">
    <property type="protein sequence ID" value="SHJ55489.1"/>
    <property type="molecule type" value="Genomic_DNA"/>
</dbReference>
<dbReference type="PANTHER" id="PTHR43155">
    <property type="entry name" value="CYCLIC DI-GMP PHOSPHODIESTERASE PA4108-RELATED"/>
    <property type="match status" value="1"/>
</dbReference>
<dbReference type="InterPro" id="IPR003607">
    <property type="entry name" value="HD/PDEase_dom"/>
</dbReference>
<dbReference type="PROSITE" id="PS51832">
    <property type="entry name" value="HD_GYP"/>
    <property type="match status" value="1"/>
</dbReference>
<accession>A0A1M6K953</accession>
<dbReference type="NCBIfam" id="TIGR00277">
    <property type="entry name" value="HDIG"/>
    <property type="match status" value="1"/>
</dbReference>
<dbReference type="SUPFAM" id="SSF109604">
    <property type="entry name" value="HD-domain/PDEase-like"/>
    <property type="match status" value="1"/>
</dbReference>
<evidence type="ECO:0000313" key="3">
    <source>
        <dbReference type="EMBL" id="SHJ55489.1"/>
    </source>
</evidence>
<evidence type="ECO:0000259" key="1">
    <source>
        <dbReference type="PROSITE" id="PS51831"/>
    </source>
</evidence>
<dbReference type="InterPro" id="IPR037522">
    <property type="entry name" value="HD_GYP_dom"/>
</dbReference>
<dbReference type="Gene3D" id="1.10.3210.10">
    <property type="entry name" value="Hypothetical protein af1432"/>
    <property type="match status" value="1"/>
</dbReference>
<dbReference type="Proteomes" id="UP000324781">
    <property type="component" value="Unassembled WGS sequence"/>
</dbReference>
<feature type="domain" description="HD-GYP" evidence="2">
    <location>
        <begin position="118"/>
        <end position="314"/>
    </location>
</feature>
<reference evidence="3 4" key="1">
    <citation type="submission" date="2016-11" db="EMBL/GenBank/DDBJ databases">
        <authorList>
            <person name="Varghese N."/>
            <person name="Submissions S."/>
        </authorList>
    </citation>
    <scope>NUCLEOTIDE SEQUENCE [LARGE SCALE GENOMIC DNA]</scope>
    <source>
        <strain evidence="3 4">DSM 19027</strain>
    </source>
</reference>
<organism evidence="3 4">
    <name type="scientific">Thermoclostridium caenicola</name>
    <dbReference type="NCBI Taxonomy" id="659425"/>
    <lineage>
        <taxon>Bacteria</taxon>
        <taxon>Bacillati</taxon>
        <taxon>Bacillota</taxon>
        <taxon>Clostridia</taxon>
        <taxon>Eubacteriales</taxon>
        <taxon>Oscillospiraceae</taxon>
        <taxon>Thermoclostridium</taxon>
    </lineage>
</organism>
<dbReference type="RefSeq" id="WP_149679654.1">
    <property type="nucleotide sequence ID" value="NZ_FQZP01000071.1"/>
</dbReference>
<dbReference type="PANTHER" id="PTHR43155:SF2">
    <property type="entry name" value="CYCLIC DI-GMP PHOSPHODIESTERASE PA4108"/>
    <property type="match status" value="1"/>
</dbReference>
<proteinExistence type="predicted"/>
<evidence type="ECO:0000313" key="4">
    <source>
        <dbReference type="Proteomes" id="UP000324781"/>
    </source>
</evidence>
<dbReference type="CDD" id="cd00077">
    <property type="entry name" value="HDc"/>
    <property type="match status" value="1"/>
</dbReference>